<accession>A0A8R1UV51</accession>
<proteinExistence type="predicted"/>
<reference evidence="1" key="2">
    <citation type="submission" date="2022-06" db="UniProtKB">
        <authorList>
            <consortium name="EnsemblMetazoa"/>
        </authorList>
    </citation>
    <scope>IDENTIFICATION</scope>
    <source>
        <strain evidence="1">PS312</strain>
    </source>
</reference>
<organism evidence="1 2">
    <name type="scientific">Pristionchus pacificus</name>
    <name type="common">Parasitic nematode worm</name>
    <dbReference type="NCBI Taxonomy" id="54126"/>
    <lineage>
        <taxon>Eukaryota</taxon>
        <taxon>Metazoa</taxon>
        <taxon>Ecdysozoa</taxon>
        <taxon>Nematoda</taxon>
        <taxon>Chromadorea</taxon>
        <taxon>Rhabditida</taxon>
        <taxon>Rhabditina</taxon>
        <taxon>Diplogasteromorpha</taxon>
        <taxon>Diplogasteroidea</taxon>
        <taxon>Neodiplogasteridae</taxon>
        <taxon>Pristionchus</taxon>
    </lineage>
</organism>
<sequence>MEKQLTRELGASRNGDRRCMHCKYDGNSLVFASTNTLPAHIKMGHQEKFAHFALHYRDKIGGSAPDNRELHLIMVRVSGN</sequence>
<evidence type="ECO:0000313" key="2">
    <source>
        <dbReference type="Proteomes" id="UP000005239"/>
    </source>
</evidence>
<name>A0A2A6BC32_PRIPA</name>
<keyword evidence="2" id="KW-1185">Reference proteome</keyword>
<gene>
    <name evidence="1" type="primary">WBGene00278001</name>
</gene>
<dbReference type="AlphaFoldDB" id="A0A2A6BC32"/>
<accession>A0A2A6BC32</accession>
<evidence type="ECO:0000313" key="1">
    <source>
        <dbReference type="EnsemblMetazoa" id="PPA39632.1"/>
    </source>
</evidence>
<protein>
    <submittedName>
        <fullName evidence="1">Uncharacterized protein</fullName>
    </submittedName>
</protein>
<dbReference type="EnsemblMetazoa" id="PPA39632.1">
    <property type="protein sequence ID" value="PPA39632.1"/>
    <property type="gene ID" value="WBGene00278001"/>
</dbReference>
<reference evidence="2" key="1">
    <citation type="journal article" date="2008" name="Nat. Genet.">
        <title>The Pristionchus pacificus genome provides a unique perspective on nematode lifestyle and parasitism.</title>
        <authorList>
            <person name="Dieterich C."/>
            <person name="Clifton S.W."/>
            <person name="Schuster L.N."/>
            <person name="Chinwalla A."/>
            <person name="Delehaunty K."/>
            <person name="Dinkelacker I."/>
            <person name="Fulton L."/>
            <person name="Fulton R."/>
            <person name="Godfrey J."/>
            <person name="Minx P."/>
            <person name="Mitreva M."/>
            <person name="Roeseler W."/>
            <person name="Tian H."/>
            <person name="Witte H."/>
            <person name="Yang S.P."/>
            <person name="Wilson R.K."/>
            <person name="Sommer R.J."/>
        </authorList>
    </citation>
    <scope>NUCLEOTIDE SEQUENCE [LARGE SCALE GENOMIC DNA]</scope>
    <source>
        <strain evidence="2">PS312</strain>
    </source>
</reference>
<dbReference type="Proteomes" id="UP000005239">
    <property type="component" value="Unassembled WGS sequence"/>
</dbReference>